<sequence>MDKLQKVGLTALGTALVSTASFAGDMAVTGSALMSFTGNDNTDTGNGWTMSDTMTFTGSGDLDNGWGITYSHAIDGGANDANSIAINMGDAGTLTFAGLGGSGPVAANDDKMPSANEESWANSAGTKSAAASGASGASGFNYTNSALMDGVTVDL</sequence>
<reference evidence="1" key="1">
    <citation type="submission" date="2018-05" db="EMBL/GenBank/DDBJ databases">
        <authorList>
            <person name="Lanie J.A."/>
            <person name="Ng W.-L."/>
            <person name="Kazmierczak K.M."/>
            <person name="Andrzejewski T.M."/>
            <person name="Davidsen T.M."/>
            <person name="Wayne K.J."/>
            <person name="Tettelin H."/>
            <person name="Glass J.I."/>
            <person name="Rusch D."/>
            <person name="Podicherti R."/>
            <person name="Tsui H.-C.T."/>
            <person name="Winkler M.E."/>
        </authorList>
    </citation>
    <scope>NUCLEOTIDE SEQUENCE</scope>
</reference>
<dbReference type="AlphaFoldDB" id="A0A383D6N1"/>
<protein>
    <recommendedName>
        <fullName evidence="2">Porin domain-containing protein</fullName>
    </recommendedName>
</protein>
<evidence type="ECO:0000313" key="1">
    <source>
        <dbReference type="EMBL" id="SVE39933.1"/>
    </source>
</evidence>
<name>A0A383D6N1_9ZZZZ</name>
<accession>A0A383D6N1</accession>
<gene>
    <name evidence="1" type="ORF">METZ01_LOCUS492787</name>
</gene>
<feature type="non-terminal residue" evidence="1">
    <location>
        <position position="155"/>
    </location>
</feature>
<proteinExistence type="predicted"/>
<dbReference type="EMBL" id="UINC01214619">
    <property type="protein sequence ID" value="SVE39933.1"/>
    <property type="molecule type" value="Genomic_DNA"/>
</dbReference>
<organism evidence="1">
    <name type="scientific">marine metagenome</name>
    <dbReference type="NCBI Taxonomy" id="408172"/>
    <lineage>
        <taxon>unclassified sequences</taxon>
        <taxon>metagenomes</taxon>
        <taxon>ecological metagenomes</taxon>
    </lineage>
</organism>
<evidence type="ECO:0008006" key="2">
    <source>
        <dbReference type="Google" id="ProtNLM"/>
    </source>
</evidence>